<dbReference type="GO" id="GO:0000105">
    <property type="term" value="P:L-histidine biosynthetic process"/>
    <property type="evidence" value="ECO:0007669"/>
    <property type="project" value="UniProtKB-UniRule"/>
</dbReference>
<evidence type="ECO:0000313" key="20">
    <source>
        <dbReference type="Proteomes" id="UP000254968"/>
    </source>
</evidence>
<dbReference type="UniPathway" id="UPA00031">
    <property type="reaction ID" value="UER00014"/>
</dbReference>
<accession>A0A378I3G6</accession>
<comment type="catalytic activity">
    <reaction evidence="11 12">
        <text>L-histidinol + 2 NAD(+) + H2O = L-histidine + 2 NADH + 3 H(+)</text>
        <dbReference type="Rhea" id="RHEA:20641"/>
        <dbReference type="ChEBI" id="CHEBI:15377"/>
        <dbReference type="ChEBI" id="CHEBI:15378"/>
        <dbReference type="ChEBI" id="CHEBI:57540"/>
        <dbReference type="ChEBI" id="CHEBI:57595"/>
        <dbReference type="ChEBI" id="CHEBI:57699"/>
        <dbReference type="ChEBI" id="CHEBI:57945"/>
        <dbReference type="EC" id="1.1.1.23"/>
    </reaction>
</comment>
<feature type="binding site" evidence="12 17">
    <location>
        <position position="358"/>
    </location>
    <ligand>
        <name>Zn(2+)</name>
        <dbReference type="ChEBI" id="CHEBI:29105"/>
    </ligand>
</feature>
<name>A0A378I3G6_9GAMM</name>
<feature type="binding site" evidence="12 15">
    <location>
        <position position="124"/>
    </location>
    <ligand>
        <name>NAD(+)</name>
        <dbReference type="ChEBI" id="CHEBI:57540"/>
    </ligand>
</feature>
<comment type="similarity">
    <text evidence="3 12 13 18">Belongs to the histidinol dehydrogenase family.</text>
</comment>
<reference evidence="19 20" key="1">
    <citation type="submission" date="2018-06" db="EMBL/GenBank/DDBJ databases">
        <authorList>
            <consortium name="Pathogen Informatics"/>
            <person name="Doyle S."/>
        </authorList>
    </citation>
    <scope>NUCLEOTIDE SEQUENCE [LARGE SCALE GENOMIC DNA]</scope>
    <source>
        <strain evidence="19 20">NCTC13315</strain>
    </source>
</reference>
<evidence type="ECO:0000256" key="11">
    <source>
        <dbReference type="ARBA" id="ARBA00049489"/>
    </source>
</evidence>
<keyword evidence="6 12" id="KW-0479">Metal-binding</keyword>
<evidence type="ECO:0000256" key="15">
    <source>
        <dbReference type="PIRSR" id="PIRSR000099-2"/>
    </source>
</evidence>
<dbReference type="CDD" id="cd06572">
    <property type="entry name" value="Histidinol_dh"/>
    <property type="match status" value="1"/>
</dbReference>
<evidence type="ECO:0000256" key="8">
    <source>
        <dbReference type="ARBA" id="ARBA00023002"/>
    </source>
</evidence>
<evidence type="ECO:0000256" key="6">
    <source>
        <dbReference type="ARBA" id="ARBA00022723"/>
    </source>
</evidence>
<dbReference type="InterPro" id="IPR022695">
    <property type="entry name" value="Histidinol_DH_monofunct"/>
</dbReference>
<evidence type="ECO:0000256" key="2">
    <source>
        <dbReference type="ARBA" id="ARBA00004940"/>
    </source>
</evidence>
<feature type="binding site" evidence="12 16">
    <location>
        <position position="261"/>
    </location>
    <ligand>
        <name>substrate</name>
    </ligand>
</feature>
<dbReference type="PROSITE" id="PS00611">
    <property type="entry name" value="HISOL_DEHYDROGENASE"/>
    <property type="match status" value="1"/>
</dbReference>
<dbReference type="EMBL" id="UGNV01000001">
    <property type="protein sequence ID" value="STX29310.1"/>
    <property type="molecule type" value="Genomic_DNA"/>
</dbReference>
<evidence type="ECO:0000256" key="7">
    <source>
        <dbReference type="ARBA" id="ARBA00022833"/>
    </source>
</evidence>
<feature type="binding site" evidence="12 15">
    <location>
        <position position="210"/>
    </location>
    <ligand>
        <name>NAD(+)</name>
        <dbReference type="ChEBI" id="CHEBI:57540"/>
    </ligand>
</feature>
<evidence type="ECO:0000256" key="3">
    <source>
        <dbReference type="ARBA" id="ARBA00010178"/>
    </source>
</evidence>
<dbReference type="PANTHER" id="PTHR21256">
    <property type="entry name" value="HISTIDINOL DEHYDROGENASE HDH"/>
    <property type="match status" value="1"/>
</dbReference>
<keyword evidence="7 12" id="KW-0862">Zinc</keyword>
<dbReference type="Proteomes" id="UP000254968">
    <property type="component" value="Unassembled WGS sequence"/>
</dbReference>
<dbReference type="HAMAP" id="MF_01024">
    <property type="entry name" value="HisD"/>
    <property type="match status" value="1"/>
</dbReference>
<evidence type="ECO:0000256" key="9">
    <source>
        <dbReference type="ARBA" id="ARBA00023027"/>
    </source>
</evidence>
<evidence type="ECO:0000256" key="17">
    <source>
        <dbReference type="PIRSR" id="PIRSR000099-4"/>
    </source>
</evidence>
<dbReference type="GO" id="GO:0004399">
    <property type="term" value="F:histidinol dehydrogenase activity"/>
    <property type="evidence" value="ECO:0007669"/>
    <property type="project" value="UniProtKB-UniRule"/>
</dbReference>
<dbReference type="PRINTS" id="PR00083">
    <property type="entry name" value="HOLDHDRGNASE"/>
</dbReference>
<evidence type="ECO:0000256" key="1">
    <source>
        <dbReference type="ARBA" id="ARBA00003850"/>
    </source>
</evidence>
<evidence type="ECO:0000256" key="10">
    <source>
        <dbReference type="ARBA" id="ARBA00023102"/>
    </source>
</evidence>
<gene>
    <name evidence="12 19" type="primary">hisD</name>
    <name evidence="19" type="ORF">NCTC13315_01849</name>
</gene>
<dbReference type="EC" id="1.1.1.23" evidence="4 12"/>
<feature type="binding site" evidence="12 16">
    <location>
        <position position="258"/>
    </location>
    <ligand>
        <name>substrate</name>
    </ligand>
</feature>
<keyword evidence="20" id="KW-1185">Reference proteome</keyword>
<feature type="binding site" evidence="12 16">
    <location>
        <position position="358"/>
    </location>
    <ligand>
        <name>substrate</name>
    </ligand>
</feature>
<proteinExistence type="inferred from homology"/>
<comment type="cofactor">
    <cofactor evidence="12 17">
        <name>Zn(2+)</name>
        <dbReference type="ChEBI" id="CHEBI:29105"/>
    </cofactor>
    <text evidence="12 17">Binds 1 zinc ion per subunit.</text>
</comment>
<dbReference type="FunFam" id="3.40.50.1980:FF:000002">
    <property type="entry name" value="Histidinol dehydrogenase, chloroplastic"/>
    <property type="match status" value="1"/>
</dbReference>
<feature type="binding site" evidence="12 16">
    <location>
        <position position="325"/>
    </location>
    <ligand>
        <name>substrate</name>
    </ligand>
</feature>
<dbReference type="InterPro" id="IPR016161">
    <property type="entry name" value="Ald_DH/histidinol_DH"/>
</dbReference>
<dbReference type="GO" id="GO:0051287">
    <property type="term" value="F:NAD binding"/>
    <property type="evidence" value="ECO:0007669"/>
    <property type="project" value="InterPro"/>
</dbReference>
<dbReference type="FunFam" id="3.40.50.1980:FF:000001">
    <property type="entry name" value="Histidinol dehydrogenase"/>
    <property type="match status" value="1"/>
</dbReference>
<dbReference type="AlphaFoldDB" id="A0A378I3G6"/>
<evidence type="ECO:0000256" key="16">
    <source>
        <dbReference type="PIRSR" id="PIRSR000099-3"/>
    </source>
</evidence>
<feature type="binding site" evidence="12 16">
    <location>
        <position position="417"/>
    </location>
    <ligand>
        <name>substrate</name>
    </ligand>
</feature>
<keyword evidence="10 12" id="KW-0368">Histidine biosynthesis</keyword>
<evidence type="ECO:0000256" key="5">
    <source>
        <dbReference type="ARBA" id="ARBA00022605"/>
    </source>
</evidence>
<evidence type="ECO:0000256" key="12">
    <source>
        <dbReference type="HAMAP-Rule" id="MF_01024"/>
    </source>
</evidence>
<dbReference type="RefSeq" id="WP_115302990.1">
    <property type="nucleotide sequence ID" value="NZ_CAAAHO010000007.1"/>
</dbReference>
<comment type="function">
    <text evidence="1 12">Catalyzes the sequential NAD-dependent oxidations of L-histidinol to L-histidinaldehyde and then to L-histidine.</text>
</comment>
<dbReference type="InterPro" id="IPR012131">
    <property type="entry name" value="Hstdl_DH"/>
</dbReference>
<sequence length="430" mass="45878">MLKIVDWQTLSAKEKQTVLARPKEITSIKDQVSAIIAAVRSQGDQALIDFTQRFDHYDLNNLPIASSAINQAAIAPEAVNAIKTAIATITCYHQATLPEPITVTTSPGLNIQRIYRPIQKVGLYVPGGNNTPLISSLLMQAIPAKIAGCPIRVLCTPADKQGKINPHLLVAAKLCDIETIYPIGGAQAIAAMAYGTESITKVDKIFGPGNAFVTEAKSQVALDADGAAIDMPAGPSEVLVVADSEANPEYVAADLLAQAEHGPDSQVLFLCDDETIATAVQQALAKQFVKLSRQAIIKQSLAHSTIIICPPLEQPALINHYAPEHLIINRQDALNWLPQITAAGTIFVGQWGAETLGDYVTGSNHVLPTNGYARNHSGLSTLDFLKAITVQEINEDGIKKIGNAAVTLAHLEGLDAHANAVAIRLRNLEN</sequence>
<dbReference type="NCBIfam" id="TIGR00069">
    <property type="entry name" value="hisD"/>
    <property type="match status" value="1"/>
</dbReference>
<dbReference type="GO" id="GO:0008270">
    <property type="term" value="F:zinc ion binding"/>
    <property type="evidence" value="ECO:0007669"/>
    <property type="project" value="UniProtKB-UniRule"/>
</dbReference>
<dbReference type="Gene3D" id="3.40.50.1980">
    <property type="entry name" value="Nitrogenase molybdenum iron protein domain"/>
    <property type="match status" value="2"/>
</dbReference>
<feature type="binding site" evidence="12 17">
    <location>
        <position position="261"/>
    </location>
    <ligand>
        <name>Zn(2+)</name>
        <dbReference type="ChEBI" id="CHEBI:29105"/>
    </ligand>
</feature>
<protein>
    <recommendedName>
        <fullName evidence="4 12">Histidinol dehydrogenase</fullName>
        <shortName evidence="12">HDH</shortName>
        <ecNumber evidence="4 12">1.1.1.23</ecNumber>
    </recommendedName>
</protein>
<keyword evidence="8 12" id="KW-0560">Oxidoreductase</keyword>
<evidence type="ECO:0000256" key="14">
    <source>
        <dbReference type="PIRSR" id="PIRSR000099-1"/>
    </source>
</evidence>
<keyword evidence="9 12" id="KW-0520">NAD</keyword>
<feature type="active site" description="Proton acceptor" evidence="12 14">
    <location>
        <position position="324"/>
    </location>
</feature>
<evidence type="ECO:0000256" key="4">
    <source>
        <dbReference type="ARBA" id="ARBA00012965"/>
    </source>
</evidence>
<feature type="binding site" evidence="12 17">
    <location>
        <position position="258"/>
    </location>
    <ligand>
        <name>Zn(2+)</name>
        <dbReference type="ChEBI" id="CHEBI:29105"/>
    </ligand>
</feature>
<dbReference type="InterPro" id="IPR001692">
    <property type="entry name" value="Histidinol_DH_CS"/>
</dbReference>
<feature type="active site" description="Proton acceptor" evidence="12 14">
    <location>
        <position position="325"/>
    </location>
</feature>
<feature type="binding site" evidence="12 15">
    <location>
        <position position="187"/>
    </location>
    <ligand>
        <name>NAD(+)</name>
        <dbReference type="ChEBI" id="CHEBI:57540"/>
    </ligand>
</feature>
<dbReference type="PIRSF" id="PIRSF000099">
    <property type="entry name" value="Histidinol_dh"/>
    <property type="match status" value="1"/>
</dbReference>
<dbReference type="Pfam" id="PF00815">
    <property type="entry name" value="Histidinol_dh"/>
    <property type="match status" value="1"/>
</dbReference>
<keyword evidence="5 12" id="KW-0028">Amino-acid biosynthesis</keyword>
<evidence type="ECO:0000256" key="18">
    <source>
        <dbReference type="RuleBase" id="RU004175"/>
    </source>
</evidence>
<feature type="binding site" evidence="12 17">
    <location>
        <position position="417"/>
    </location>
    <ligand>
        <name>Zn(2+)</name>
        <dbReference type="ChEBI" id="CHEBI:29105"/>
    </ligand>
</feature>
<dbReference type="Gene3D" id="1.20.5.1300">
    <property type="match status" value="1"/>
</dbReference>
<dbReference type="FunFam" id="1.20.5.1300:FF:000002">
    <property type="entry name" value="Histidinol dehydrogenase, chloroplastic"/>
    <property type="match status" value="1"/>
</dbReference>
<evidence type="ECO:0000256" key="13">
    <source>
        <dbReference type="PIRNR" id="PIRNR000099"/>
    </source>
</evidence>
<dbReference type="GO" id="GO:0005829">
    <property type="term" value="C:cytosol"/>
    <property type="evidence" value="ECO:0007669"/>
    <property type="project" value="TreeGrafter"/>
</dbReference>
<feature type="binding site" evidence="12 16">
    <location>
        <position position="236"/>
    </location>
    <ligand>
        <name>substrate</name>
    </ligand>
</feature>
<feature type="binding site" evidence="12 16">
    <location>
        <position position="412"/>
    </location>
    <ligand>
        <name>substrate</name>
    </ligand>
</feature>
<comment type="pathway">
    <text evidence="2 12">Amino-acid biosynthesis; L-histidine biosynthesis; L-histidine from 5-phospho-alpha-D-ribose 1-diphosphate: step 9/9.</text>
</comment>
<dbReference type="OrthoDB" id="9805269at2"/>
<dbReference type="PANTHER" id="PTHR21256:SF2">
    <property type="entry name" value="HISTIDINE BIOSYNTHESIS TRIFUNCTIONAL PROTEIN"/>
    <property type="match status" value="1"/>
</dbReference>
<dbReference type="SUPFAM" id="SSF53720">
    <property type="entry name" value="ALDH-like"/>
    <property type="match status" value="1"/>
</dbReference>
<evidence type="ECO:0000313" key="19">
    <source>
        <dbReference type="EMBL" id="STX29310.1"/>
    </source>
</evidence>
<organism evidence="19 20">
    <name type="scientific">Legionella beliardensis</name>
    <dbReference type="NCBI Taxonomy" id="91822"/>
    <lineage>
        <taxon>Bacteria</taxon>
        <taxon>Pseudomonadati</taxon>
        <taxon>Pseudomonadota</taxon>
        <taxon>Gammaproteobacteria</taxon>
        <taxon>Legionellales</taxon>
        <taxon>Legionellaceae</taxon>
        <taxon>Legionella</taxon>
    </lineage>
</organism>